<name>X1FD29_9ZZZZ</name>
<comment type="caution">
    <text evidence="1">The sequence shown here is derived from an EMBL/GenBank/DDBJ whole genome shotgun (WGS) entry which is preliminary data.</text>
</comment>
<feature type="non-terminal residue" evidence="1">
    <location>
        <position position="1"/>
    </location>
</feature>
<gene>
    <name evidence="1" type="ORF">S01H4_66015</name>
</gene>
<organism evidence="1">
    <name type="scientific">marine sediment metagenome</name>
    <dbReference type="NCBI Taxonomy" id="412755"/>
    <lineage>
        <taxon>unclassified sequences</taxon>
        <taxon>metagenomes</taxon>
        <taxon>ecological metagenomes</taxon>
    </lineage>
</organism>
<accession>X1FD29</accession>
<protein>
    <submittedName>
        <fullName evidence="1">Uncharacterized protein</fullName>
    </submittedName>
</protein>
<sequence length="61" mass="7216">HVMGIEWNQAVMCSGEIFDKAIAYILDHNRKDVVITEKLYKRLKDFDRGIVKSFLFKNFHS</sequence>
<dbReference type="EMBL" id="BART01040653">
    <property type="protein sequence ID" value="GAH30445.1"/>
    <property type="molecule type" value="Genomic_DNA"/>
</dbReference>
<dbReference type="AlphaFoldDB" id="X1FD29"/>
<evidence type="ECO:0000313" key="1">
    <source>
        <dbReference type="EMBL" id="GAH30445.1"/>
    </source>
</evidence>
<reference evidence="1" key="1">
    <citation type="journal article" date="2014" name="Front. Microbiol.">
        <title>High frequency of phylogenetically diverse reductive dehalogenase-homologous genes in deep subseafloor sedimentary metagenomes.</title>
        <authorList>
            <person name="Kawai M."/>
            <person name="Futagami T."/>
            <person name="Toyoda A."/>
            <person name="Takaki Y."/>
            <person name="Nishi S."/>
            <person name="Hori S."/>
            <person name="Arai W."/>
            <person name="Tsubouchi T."/>
            <person name="Morono Y."/>
            <person name="Uchiyama I."/>
            <person name="Ito T."/>
            <person name="Fujiyama A."/>
            <person name="Inagaki F."/>
            <person name="Takami H."/>
        </authorList>
    </citation>
    <scope>NUCLEOTIDE SEQUENCE</scope>
    <source>
        <strain evidence="1">Expedition CK06-06</strain>
    </source>
</reference>
<proteinExistence type="predicted"/>